<dbReference type="GO" id="GO:0005576">
    <property type="term" value="C:extracellular region"/>
    <property type="evidence" value="ECO:0007669"/>
    <property type="project" value="UniProtKB-SubCell"/>
</dbReference>
<dbReference type="InterPro" id="IPR012334">
    <property type="entry name" value="Pectin_lyas_fold"/>
</dbReference>
<comment type="subcellular location">
    <subcellularLocation>
        <location evidence="1">Secreted</location>
    </subcellularLocation>
</comment>
<keyword evidence="7" id="KW-0325">Glycoprotein</keyword>
<keyword evidence="3" id="KW-0964">Secreted</keyword>
<dbReference type="EMBL" id="ML738298">
    <property type="protein sequence ID" value="KAE8318109.1"/>
    <property type="molecule type" value="Genomic_DNA"/>
</dbReference>
<dbReference type="GO" id="GO:0004650">
    <property type="term" value="F:polygalacturonase activity"/>
    <property type="evidence" value="ECO:0007669"/>
    <property type="project" value="InterPro"/>
</dbReference>
<evidence type="ECO:0000256" key="11">
    <source>
        <dbReference type="SAM" id="SignalP"/>
    </source>
</evidence>
<dbReference type="Gene3D" id="2.160.20.10">
    <property type="entry name" value="Single-stranded right-handed beta-helix, Pectin lyase-like"/>
    <property type="match status" value="1"/>
</dbReference>
<keyword evidence="13" id="KW-1185">Reference proteome</keyword>
<dbReference type="GO" id="GO:0045490">
    <property type="term" value="P:pectin catabolic process"/>
    <property type="evidence" value="ECO:0007669"/>
    <property type="project" value="UniProtKB-ARBA"/>
</dbReference>
<evidence type="ECO:0000256" key="6">
    <source>
        <dbReference type="ARBA" id="ARBA00022801"/>
    </source>
</evidence>
<evidence type="ECO:0000256" key="7">
    <source>
        <dbReference type="ARBA" id="ARBA00023180"/>
    </source>
</evidence>
<dbReference type="GO" id="GO:0071555">
    <property type="term" value="P:cell wall organization"/>
    <property type="evidence" value="ECO:0007669"/>
    <property type="project" value="UniProtKB-KW"/>
</dbReference>
<name>A0A5N6WE68_9EURO</name>
<evidence type="ECO:0000256" key="9">
    <source>
        <dbReference type="ARBA" id="ARBA00023316"/>
    </source>
</evidence>
<comment type="similarity">
    <text evidence="2 10">Belongs to the glycosyl hydrolase 28 family.</text>
</comment>
<dbReference type="AlphaFoldDB" id="A0A5N6WE68"/>
<dbReference type="Proteomes" id="UP000325433">
    <property type="component" value="Unassembled WGS sequence"/>
</dbReference>
<dbReference type="InterPro" id="IPR000743">
    <property type="entry name" value="Glyco_hydro_28"/>
</dbReference>
<keyword evidence="8 10" id="KW-0326">Glycosidase</keyword>
<keyword evidence="5" id="KW-0677">Repeat</keyword>
<evidence type="ECO:0000313" key="12">
    <source>
        <dbReference type="EMBL" id="KAE8318109.1"/>
    </source>
</evidence>
<evidence type="ECO:0000256" key="2">
    <source>
        <dbReference type="ARBA" id="ARBA00008834"/>
    </source>
</evidence>
<keyword evidence="9" id="KW-0961">Cell wall biogenesis/degradation</keyword>
<dbReference type="PANTHER" id="PTHR31736">
    <property type="match status" value="1"/>
</dbReference>
<evidence type="ECO:0000256" key="4">
    <source>
        <dbReference type="ARBA" id="ARBA00022729"/>
    </source>
</evidence>
<gene>
    <name evidence="12" type="ORF">BDV41DRAFT_572111</name>
</gene>
<dbReference type="InterPro" id="IPR011050">
    <property type="entry name" value="Pectin_lyase_fold/virulence"/>
</dbReference>
<dbReference type="SUPFAM" id="SSF51126">
    <property type="entry name" value="Pectin lyase-like"/>
    <property type="match status" value="1"/>
</dbReference>
<evidence type="ECO:0000313" key="13">
    <source>
        <dbReference type="Proteomes" id="UP000325433"/>
    </source>
</evidence>
<keyword evidence="4 11" id="KW-0732">Signal</keyword>
<dbReference type="Pfam" id="PF00295">
    <property type="entry name" value="Glyco_hydro_28"/>
    <property type="match status" value="1"/>
</dbReference>
<evidence type="ECO:0000256" key="8">
    <source>
        <dbReference type="ARBA" id="ARBA00023295"/>
    </source>
</evidence>
<organism evidence="12 13">
    <name type="scientific">Aspergillus transmontanensis</name>
    <dbReference type="NCBI Taxonomy" id="1034304"/>
    <lineage>
        <taxon>Eukaryota</taxon>
        <taxon>Fungi</taxon>
        <taxon>Dikarya</taxon>
        <taxon>Ascomycota</taxon>
        <taxon>Pezizomycotina</taxon>
        <taxon>Eurotiomycetes</taxon>
        <taxon>Eurotiomycetidae</taxon>
        <taxon>Eurotiales</taxon>
        <taxon>Aspergillaceae</taxon>
        <taxon>Aspergillus</taxon>
        <taxon>Aspergillus subgen. Circumdati</taxon>
    </lineage>
</organism>
<proteinExistence type="inferred from homology"/>
<sequence>MAWKNVSGQIWQLFVILSLLLWACASKPTKLEKRQQCVIPANGDGTDDTPAILDAFEQCGTGGNIVFQNRTYYVNQFMRTTDLANVTIDIHGTLLWSKNTTYWLNNSESTGYQNGSAAWFLGGRNVQVNGYGYGTLDGNGQEWYDLVKGESNYPHRPLALAIWEAQGIMLTGLRMVQSQMWSLAIFWSQNVLVDNLYINSTSSSGEPARNTDGIDTINSDRVTLRNLYIRNGDDAVAVKGNSTNILIEDSTFDNSLGLAFGSVGQYLDVFERIENVTARRIKGNGTRYGSYVKTWTGEQVDYPPNGGGGGIGYIRNISDTVRLSHFRDGGLSLQYHSITTFSGTSGDCDSSLFEISNITIKNWTGDVGSSYAAYMDCSEASGGCKDITITGFNVTNSTSGEVVTKYRCGDVSSTHGFTCS</sequence>
<evidence type="ECO:0000256" key="5">
    <source>
        <dbReference type="ARBA" id="ARBA00022737"/>
    </source>
</evidence>
<dbReference type="PANTHER" id="PTHR31736:SF8">
    <property type="entry name" value="PUTATIVE (AFU_ORTHOLOGUE AFUA_7G06410)-RELATED"/>
    <property type="match status" value="1"/>
</dbReference>
<feature type="signal peptide" evidence="11">
    <location>
        <begin position="1"/>
        <end position="26"/>
    </location>
</feature>
<dbReference type="InterPro" id="IPR006626">
    <property type="entry name" value="PbH1"/>
</dbReference>
<reference evidence="13" key="1">
    <citation type="submission" date="2019-04" db="EMBL/GenBank/DDBJ databases">
        <title>Friends and foes A comparative genomics studyof 23 Aspergillus species from section Flavi.</title>
        <authorList>
            <consortium name="DOE Joint Genome Institute"/>
            <person name="Kjaerbolling I."/>
            <person name="Vesth T."/>
            <person name="Frisvad J.C."/>
            <person name="Nybo J.L."/>
            <person name="Theobald S."/>
            <person name="Kildgaard S."/>
            <person name="Isbrandt T."/>
            <person name="Kuo A."/>
            <person name="Sato A."/>
            <person name="Lyhne E.K."/>
            <person name="Kogle M.E."/>
            <person name="Wiebenga A."/>
            <person name="Kun R.S."/>
            <person name="Lubbers R.J."/>
            <person name="Makela M.R."/>
            <person name="Barry K."/>
            <person name="Chovatia M."/>
            <person name="Clum A."/>
            <person name="Daum C."/>
            <person name="Haridas S."/>
            <person name="He G."/>
            <person name="LaButti K."/>
            <person name="Lipzen A."/>
            <person name="Mondo S."/>
            <person name="Riley R."/>
            <person name="Salamov A."/>
            <person name="Simmons B.A."/>
            <person name="Magnuson J.K."/>
            <person name="Henrissat B."/>
            <person name="Mortensen U.H."/>
            <person name="Larsen T.O."/>
            <person name="Devries R.P."/>
            <person name="Grigoriev I.V."/>
            <person name="Machida M."/>
            <person name="Baker S.E."/>
            <person name="Andersen M.R."/>
        </authorList>
    </citation>
    <scope>NUCLEOTIDE SEQUENCE [LARGE SCALE GENOMIC DNA]</scope>
    <source>
        <strain evidence="13">CBS 130015</strain>
    </source>
</reference>
<feature type="chain" id="PRO_5024810000" evidence="11">
    <location>
        <begin position="27"/>
        <end position="420"/>
    </location>
</feature>
<keyword evidence="6 10" id="KW-0378">Hydrolase</keyword>
<evidence type="ECO:0000256" key="1">
    <source>
        <dbReference type="ARBA" id="ARBA00004613"/>
    </source>
</evidence>
<dbReference type="SMART" id="SM00710">
    <property type="entry name" value="PbH1"/>
    <property type="match status" value="5"/>
</dbReference>
<protein>
    <submittedName>
        <fullName evidence="12">Galacturan 1,4-alpha-galacturonidase B</fullName>
    </submittedName>
</protein>
<accession>A0A5N6WE68</accession>
<evidence type="ECO:0000256" key="3">
    <source>
        <dbReference type="ARBA" id="ARBA00022525"/>
    </source>
</evidence>
<evidence type="ECO:0000256" key="10">
    <source>
        <dbReference type="RuleBase" id="RU361169"/>
    </source>
</evidence>